<dbReference type="InterPro" id="IPR013752">
    <property type="entry name" value="KPA_reductase"/>
</dbReference>
<keyword evidence="2" id="KW-0521">NADP</keyword>
<name>A0A7W9Q9E8_9ACTN</name>
<dbReference type="InterPro" id="IPR013332">
    <property type="entry name" value="KPR_N"/>
</dbReference>
<dbReference type="PANTHER" id="PTHR43765:SF2">
    <property type="entry name" value="2-DEHYDROPANTOATE 2-REDUCTASE"/>
    <property type="match status" value="1"/>
</dbReference>
<keyword evidence="8" id="KW-1185">Reference proteome</keyword>
<evidence type="ECO:0000313" key="7">
    <source>
        <dbReference type="EMBL" id="MBB5936055.1"/>
    </source>
</evidence>
<evidence type="ECO:0000256" key="3">
    <source>
        <dbReference type="ARBA" id="ARBA00023002"/>
    </source>
</evidence>
<dbReference type="Proteomes" id="UP000588098">
    <property type="component" value="Unassembled WGS sequence"/>
</dbReference>
<organism evidence="7 8">
    <name type="scientific">Streptomyces zagrosensis</name>
    <dbReference type="NCBI Taxonomy" id="1042984"/>
    <lineage>
        <taxon>Bacteria</taxon>
        <taxon>Bacillati</taxon>
        <taxon>Actinomycetota</taxon>
        <taxon>Actinomycetes</taxon>
        <taxon>Kitasatosporales</taxon>
        <taxon>Streptomycetaceae</taxon>
        <taxon>Streptomyces</taxon>
    </lineage>
</organism>
<evidence type="ECO:0000256" key="2">
    <source>
        <dbReference type="ARBA" id="ARBA00022857"/>
    </source>
</evidence>
<evidence type="ECO:0000259" key="6">
    <source>
        <dbReference type="Pfam" id="PF08546"/>
    </source>
</evidence>
<dbReference type="InterPro" id="IPR050838">
    <property type="entry name" value="Ketopantoate_reductase"/>
</dbReference>
<dbReference type="AlphaFoldDB" id="A0A7W9Q9E8"/>
<dbReference type="PANTHER" id="PTHR43765">
    <property type="entry name" value="2-DEHYDROPANTOATE 2-REDUCTASE-RELATED"/>
    <property type="match status" value="1"/>
</dbReference>
<reference evidence="7 8" key="1">
    <citation type="submission" date="2020-08" db="EMBL/GenBank/DDBJ databases">
        <title>Genomic Encyclopedia of Type Strains, Phase III (KMG-III): the genomes of soil and plant-associated and newly described type strains.</title>
        <authorList>
            <person name="Whitman W."/>
        </authorList>
    </citation>
    <scope>NUCLEOTIDE SEQUENCE [LARGE SCALE GENOMIC DNA]</scope>
    <source>
        <strain evidence="7 8">CECT 8305</strain>
    </source>
</reference>
<dbReference type="InterPro" id="IPR036291">
    <property type="entry name" value="NAD(P)-bd_dom_sf"/>
</dbReference>
<gene>
    <name evidence="7" type="ORF">FHS42_003130</name>
</gene>
<dbReference type="InterPro" id="IPR013328">
    <property type="entry name" value="6PGD_dom2"/>
</dbReference>
<dbReference type="Gene3D" id="1.10.1040.10">
    <property type="entry name" value="N-(1-d-carboxylethyl)-l-norvaline Dehydrogenase, domain 2"/>
    <property type="match status" value="1"/>
</dbReference>
<evidence type="ECO:0000313" key="8">
    <source>
        <dbReference type="Proteomes" id="UP000588098"/>
    </source>
</evidence>
<evidence type="ECO:0000259" key="5">
    <source>
        <dbReference type="Pfam" id="PF02558"/>
    </source>
</evidence>
<evidence type="ECO:0000256" key="4">
    <source>
        <dbReference type="SAM" id="MobiDB-lite"/>
    </source>
</evidence>
<sequence>MRYVIIGAGAIGGAIGGRLHDSGHDVLMVARGAQYAALSERGLRLVTPDGMLDLPVPVAAGPDAVRLHPDDVLILAVKTQDSVAALDAWAPRPVAGGGTAADRLPLICAQNGVANERLALRRFRRVYGMCVVLPASFLEPGVVAAPCAPYTGVLTVGRYPAPAAGGAAVPAADAGAVPAADGGADQVLRRFAAAAEKSVFLAPVVPDVMRWKYAKLLANLGNAVEAICGLGGGSQAMALAQRAAAEGAAVLDAAGIDRVGPAELRVSREGKVDVRPLDGAWAGGGSSWQSVVRGTGSIEADYLNGEIVLLGRLHGVPTPVNETLRRVANDCARGRRAPGEMSPAQLAEAMGSE</sequence>
<proteinExistence type="inferred from homology"/>
<dbReference type="Pfam" id="PF08546">
    <property type="entry name" value="ApbA_C"/>
    <property type="match status" value="1"/>
</dbReference>
<dbReference type="InterPro" id="IPR008927">
    <property type="entry name" value="6-PGluconate_DH-like_C_sf"/>
</dbReference>
<dbReference type="GO" id="GO:0005737">
    <property type="term" value="C:cytoplasm"/>
    <property type="evidence" value="ECO:0007669"/>
    <property type="project" value="TreeGrafter"/>
</dbReference>
<comment type="similarity">
    <text evidence="1">Belongs to the ketopantoate reductase family.</text>
</comment>
<dbReference type="Pfam" id="PF02558">
    <property type="entry name" value="ApbA"/>
    <property type="match status" value="1"/>
</dbReference>
<dbReference type="RefSeq" id="WP_184572704.1">
    <property type="nucleotide sequence ID" value="NZ_JACHJL010000007.1"/>
</dbReference>
<accession>A0A7W9Q9E8</accession>
<dbReference type="EC" id="1.1.1.169" evidence="7"/>
<dbReference type="SUPFAM" id="SSF48179">
    <property type="entry name" value="6-phosphogluconate dehydrogenase C-terminal domain-like"/>
    <property type="match status" value="1"/>
</dbReference>
<dbReference type="GO" id="GO:0008677">
    <property type="term" value="F:2-dehydropantoate 2-reductase activity"/>
    <property type="evidence" value="ECO:0007669"/>
    <property type="project" value="UniProtKB-EC"/>
</dbReference>
<dbReference type="GO" id="GO:0050661">
    <property type="term" value="F:NADP binding"/>
    <property type="evidence" value="ECO:0007669"/>
    <property type="project" value="TreeGrafter"/>
</dbReference>
<comment type="caution">
    <text evidence="7">The sequence shown here is derived from an EMBL/GenBank/DDBJ whole genome shotgun (WGS) entry which is preliminary data.</text>
</comment>
<feature type="domain" description="Ketopantoate reductase C-terminal" evidence="6">
    <location>
        <begin position="207"/>
        <end position="327"/>
    </location>
</feature>
<feature type="region of interest" description="Disordered" evidence="4">
    <location>
        <begin position="334"/>
        <end position="353"/>
    </location>
</feature>
<dbReference type="Gene3D" id="3.40.50.720">
    <property type="entry name" value="NAD(P)-binding Rossmann-like Domain"/>
    <property type="match status" value="1"/>
</dbReference>
<dbReference type="SUPFAM" id="SSF51735">
    <property type="entry name" value="NAD(P)-binding Rossmann-fold domains"/>
    <property type="match status" value="1"/>
</dbReference>
<evidence type="ECO:0000256" key="1">
    <source>
        <dbReference type="ARBA" id="ARBA00007870"/>
    </source>
</evidence>
<feature type="domain" description="Ketopantoate reductase N-terminal" evidence="5">
    <location>
        <begin position="4"/>
        <end position="143"/>
    </location>
</feature>
<keyword evidence="3 7" id="KW-0560">Oxidoreductase</keyword>
<protein>
    <submittedName>
        <fullName evidence="7">2-dehydropantoate 2-reductase</fullName>
        <ecNumber evidence="7">1.1.1.169</ecNumber>
    </submittedName>
</protein>
<dbReference type="EMBL" id="JACHJL010000007">
    <property type="protein sequence ID" value="MBB5936055.1"/>
    <property type="molecule type" value="Genomic_DNA"/>
</dbReference>